<evidence type="ECO:0000313" key="1">
    <source>
        <dbReference type="EMBL" id="KAI7942540.1"/>
    </source>
</evidence>
<name>A0ACC0E0N5_9BASI</name>
<comment type="caution">
    <text evidence="1">The sequence shown here is derived from an EMBL/GenBank/DDBJ whole genome shotgun (WGS) entry which is preliminary data.</text>
</comment>
<organism evidence="1 2">
    <name type="scientific">Puccinia striiformis f. sp. tritici</name>
    <dbReference type="NCBI Taxonomy" id="168172"/>
    <lineage>
        <taxon>Eukaryota</taxon>
        <taxon>Fungi</taxon>
        <taxon>Dikarya</taxon>
        <taxon>Basidiomycota</taxon>
        <taxon>Pucciniomycotina</taxon>
        <taxon>Pucciniomycetes</taxon>
        <taxon>Pucciniales</taxon>
        <taxon>Pucciniaceae</taxon>
        <taxon>Puccinia</taxon>
    </lineage>
</organism>
<dbReference type="Proteomes" id="UP001060170">
    <property type="component" value="Chromosome 12"/>
</dbReference>
<protein>
    <submittedName>
        <fullName evidence="1">Uncharacterized protein</fullName>
    </submittedName>
</protein>
<evidence type="ECO:0000313" key="2">
    <source>
        <dbReference type="Proteomes" id="UP001060170"/>
    </source>
</evidence>
<reference evidence="1 2" key="3">
    <citation type="journal article" date="2022" name="Microbiol. Spectr.">
        <title>Folding features and dynamics of 3D genome architecture in plant fungal pathogens.</title>
        <authorList>
            <person name="Xia C."/>
        </authorList>
    </citation>
    <scope>NUCLEOTIDE SEQUENCE [LARGE SCALE GENOMIC DNA]</scope>
    <source>
        <strain evidence="1 2">93-210</strain>
    </source>
</reference>
<reference evidence="2" key="1">
    <citation type="journal article" date="2018" name="BMC Genomics">
        <title>Genomic insights into host adaptation between the wheat stripe rust pathogen (Puccinia striiformis f. sp. tritici) and the barley stripe rust pathogen (Puccinia striiformis f. sp. hordei).</title>
        <authorList>
            <person name="Xia C."/>
            <person name="Wang M."/>
            <person name="Yin C."/>
            <person name="Cornejo O.E."/>
            <person name="Hulbert S.H."/>
            <person name="Chen X."/>
        </authorList>
    </citation>
    <scope>NUCLEOTIDE SEQUENCE [LARGE SCALE GENOMIC DNA]</scope>
    <source>
        <strain evidence="2">93-210</strain>
    </source>
</reference>
<keyword evidence="2" id="KW-1185">Reference proteome</keyword>
<sequence>MDRIDSRCMRLTRVEASGQIIVPQRSAGKKKGCSGERVRPRILPTYPKRTGYPSPSDQDLKLKQFNPTSASGQNSHSWEHQQQAEHPSAKLESRLEQYYKHARQQRRQDDEQAQGSSTLPDSTSEPSAAPIEPQPKRIEVWKNTNEQENRAESSRGNSHQLNEQRQQSTTDHVSQQKLVNAHRVDRRTNRTESCV</sequence>
<dbReference type="EMBL" id="CM045876">
    <property type="protein sequence ID" value="KAI7942540.1"/>
    <property type="molecule type" value="Genomic_DNA"/>
</dbReference>
<gene>
    <name evidence="1" type="ORF">MJO28_012567</name>
</gene>
<proteinExistence type="predicted"/>
<accession>A0ACC0E0N5</accession>
<reference evidence="2" key="2">
    <citation type="journal article" date="2018" name="Mol. Plant Microbe Interact.">
        <title>Genome sequence resources for the wheat stripe rust pathogen (Puccinia striiformis f. sp. tritici) and the barley stripe rust pathogen (Puccinia striiformis f. sp. hordei).</title>
        <authorList>
            <person name="Xia C."/>
            <person name="Wang M."/>
            <person name="Yin C."/>
            <person name="Cornejo O.E."/>
            <person name="Hulbert S.H."/>
            <person name="Chen X."/>
        </authorList>
    </citation>
    <scope>NUCLEOTIDE SEQUENCE [LARGE SCALE GENOMIC DNA]</scope>
    <source>
        <strain evidence="2">93-210</strain>
    </source>
</reference>